<evidence type="ECO:0000256" key="7">
    <source>
        <dbReference type="SAM" id="SignalP"/>
    </source>
</evidence>
<keyword evidence="3" id="KW-1015">Disulfide bond</keyword>
<dbReference type="InterPro" id="IPR003598">
    <property type="entry name" value="Ig_sub2"/>
</dbReference>
<sequence length="313" mass="36185">MSRMSSALSAICIVFLGIMRVSAVDTFPKKFVAVQMNSDVTLHCDTTDQDVTWQYDSDELEASEDIRLEGNKLILKRIEEEQAGNYTCWRNNEIVDYTYVLLDMTSHITDLTINCTAETFNCTFNISCNMNQPAFNYFRLRNKRDNSNWVMPSEDGAFHLTHSTNPYAEEAKQLEVIGEAVSSSDRYFKISHNFYLRDIIKPACPEVSVNKRKVNLAPPPTWAKPTSYYPLDHEIQCKNLDDGKEKPCDLDHDNKVPKGTSELRVRCRDSLLLSQWSDWTPWHNVHKNRRNNRKEGKRMGRKETAKNGKKRDS</sequence>
<keyword evidence="4" id="KW-0325">Glycoprotein</keyword>
<dbReference type="STRING" id="7994.ENSAMXP00000004120"/>
<feature type="compositionally biased region" description="Basic and acidic residues" evidence="6">
    <location>
        <begin position="293"/>
        <end position="313"/>
    </location>
</feature>
<dbReference type="InterPro" id="IPR036179">
    <property type="entry name" value="Ig-like_dom_sf"/>
</dbReference>
<dbReference type="GeneTree" id="ENSGT00390000012630"/>
<dbReference type="Bgee" id="ENSAMXG00000004032">
    <property type="expression patterns" value="Expressed in mesonephros and 8 other cell types or tissues"/>
</dbReference>
<dbReference type="PANTHER" id="PTHR48485:SF3">
    <property type="entry name" value="INTERLEUKIN-12 SUBUNIT BETA"/>
    <property type="match status" value="1"/>
</dbReference>
<keyword evidence="11" id="KW-1185">Reference proteome</keyword>
<dbReference type="GeneID" id="103028022"/>
<reference evidence="11" key="1">
    <citation type="submission" date="2013-03" db="EMBL/GenBank/DDBJ databases">
        <authorList>
            <person name="Jeffery W."/>
            <person name="Warren W."/>
            <person name="Wilson R.K."/>
        </authorList>
    </citation>
    <scope>NUCLEOTIDE SEQUENCE</scope>
    <source>
        <strain evidence="11">female</strain>
    </source>
</reference>
<feature type="chain" id="PRO_5017345374" evidence="7">
    <location>
        <begin position="24"/>
        <end position="313"/>
    </location>
</feature>
<evidence type="ECO:0000313" key="10">
    <source>
        <dbReference type="Ensembl" id="ENSAMXP00000004120.2"/>
    </source>
</evidence>
<feature type="signal peptide" evidence="7">
    <location>
        <begin position="1"/>
        <end position="23"/>
    </location>
</feature>
<dbReference type="SMART" id="SM00409">
    <property type="entry name" value="IG"/>
    <property type="match status" value="1"/>
</dbReference>
<dbReference type="SUPFAM" id="SSF49265">
    <property type="entry name" value="Fibronectin type III"/>
    <property type="match status" value="1"/>
</dbReference>
<evidence type="ECO:0000256" key="2">
    <source>
        <dbReference type="ARBA" id="ARBA00022737"/>
    </source>
</evidence>
<accession>W5K959</accession>
<dbReference type="SUPFAM" id="SSF48726">
    <property type="entry name" value="Immunoglobulin"/>
    <property type="match status" value="1"/>
</dbReference>
<evidence type="ECO:0000256" key="3">
    <source>
        <dbReference type="ARBA" id="ARBA00023157"/>
    </source>
</evidence>
<evidence type="ECO:0000256" key="4">
    <source>
        <dbReference type="ARBA" id="ARBA00023180"/>
    </source>
</evidence>
<reference evidence="10" key="3">
    <citation type="submission" date="2025-08" db="UniProtKB">
        <authorList>
            <consortium name="Ensembl"/>
        </authorList>
    </citation>
    <scope>IDENTIFICATION</scope>
</reference>
<feature type="domain" description="Immunoglobulin" evidence="9">
    <location>
        <begin position="29"/>
        <end position="105"/>
    </location>
</feature>
<evidence type="ECO:0000259" key="9">
    <source>
        <dbReference type="SMART" id="SM00409"/>
    </source>
</evidence>
<evidence type="ECO:0000256" key="6">
    <source>
        <dbReference type="SAM" id="MobiDB-lite"/>
    </source>
</evidence>
<dbReference type="Pfam" id="PF07679">
    <property type="entry name" value="I-set"/>
    <property type="match status" value="1"/>
</dbReference>
<organism evidence="10 11">
    <name type="scientific">Astyanax mexicanus</name>
    <name type="common">Blind cave fish</name>
    <name type="synonym">Astyanax fasciatus mexicanus</name>
    <dbReference type="NCBI Taxonomy" id="7994"/>
    <lineage>
        <taxon>Eukaryota</taxon>
        <taxon>Metazoa</taxon>
        <taxon>Chordata</taxon>
        <taxon>Craniata</taxon>
        <taxon>Vertebrata</taxon>
        <taxon>Euteleostomi</taxon>
        <taxon>Actinopterygii</taxon>
        <taxon>Neopterygii</taxon>
        <taxon>Teleostei</taxon>
        <taxon>Ostariophysi</taxon>
        <taxon>Characiformes</taxon>
        <taxon>Characoidei</taxon>
        <taxon>Acestrorhamphidae</taxon>
        <taxon>Acestrorhamphinae</taxon>
        <taxon>Astyanax</taxon>
    </lineage>
</organism>
<keyword evidence="1 7" id="KW-0732">Signal</keyword>
<dbReference type="SMART" id="SM00408">
    <property type="entry name" value="IGc2"/>
    <property type="match status" value="1"/>
</dbReference>
<dbReference type="InterPro" id="IPR050676">
    <property type="entry name" value="IL-12"/>
</dbReference>
<reference evidence="10" key="4">
    <citation type="submission" date="2025-09" db="UniProtKB">
        <authorList>
            <consortium name="Ensembl"/>
        </authorList>
    </citation>
    <scope>IDENTIFICATION</scope>
</reference>
<dbReference type="Ensembl" id="ENSAMXT00000004120.2">
    <property type="protein sequence ID" value="ENSAMXP00000004120.2"/>
    <property type="gene ID" value="ENSAMXG00000004032.2"/>
</dbReference>
<keyword evidence="5" id="KW-0393">Immunoglobulin domain</keyword>
<dbReference type="CTD" id="100001799"/>
<dbReference type="InterPro" id="IPR013783">
    <property type="entry name" value="Ig-like_fold"/>
</dbReference>
<dbReference type="InterPro" id="IPR013098">
    <property type="entry name" value="Ig_I-set"/>
</dbReference>
<dbReference type="Proteomes" id="UP000018467">
    <property type="component" value="Unassembled WGS sequence"/>
</dbReference>
<dbReference type="RefSeq" id="XP_007244134.1">
    <property type="nucleotide sequence ID" value="XM_007244072.4"/>
</dbReference>
<evidence type="ECO:0000256" key="1">
    <source>
        <dbReference type="ARBA" id="ARBA00022729"/>
    </source>
</evidence>
<dbReference type="OrthoDB" id="9945899at2759"/>
<dbReference type="InterPro" id="IPR003599">
    <property type="entry name" value="Ig_sub"/>
</dbReference>
<evidence type="ECO:0000259" key="8">
    <source>
        <dbReference type="SMART" id="SM00408"/>
    </source>
</evidence>
<reference evidence="11" key="2">
    <citation type="journal article" date="2014" name="Nat. Commun.">
        <title>The cavefish genome reveals candidate genes for eye loss.</title>
        <authorList>
            <person name="McGaugh S.E."/>
            <person name="Gross J.B."/>
            <person name="Aken B."/>
            <person name="Blin M."/>
            <person name="Borowsky R."/>
            <person name="Chalopin D."/>
            <person name="Hinaux H."/>
            <person name="Jeffery W.R."/>
            <person name="Keene A."/>
            <person name="Ma L."/>
            <person name="Minx P."/>
            <person name="Murphy D."/>
            <person name="O'Quin K.E."/>
            <person name="Retaux S."/>
            <person name="Rohner N."/>
            <person name="Searle S.M."/>
            <person name="Stahl B.A."/>
            <person name="Tabin C."/>
            <person name="Volff J.N."/>
            <person name="Yoshizawa M."/>
            <person name="Warren W.C."/>
        </authorList>
    </citation>
    <scope>NUCLEOTIDE SEQUENCE [LARGE SCALE GENOMIC DNA]</scope>
    <source>
        <strain evidence="11">female</strain>
    </source>
</reference>
<protein>
    <submittedName>
        <fullName evidence="10">Uncharacterized LOC103028022</fullName>
    </submittedName>
</protein>
<feature type="domain" description="Immunoglobulin subtype 2" evidence="8">
    <location>
        <begin position="35"/>
        <end position="95"/>
    </location>
</feature>
<dbReference type="InParanoid" id="W5K959"/>
<dbReference type="InterPro" id="IPR036116">
    <property type="entry name" value="FN3_sf"/>
</dbReference>
<proteinExistence type="predicted"/>
<evidence type="ECO:0000313" key="11">
    <source>
        <dbReference type="Proteomes" id="UP000018467"/>
    </source>
</evidence>
<dbReference type="Gene3D" id="2.60.40.10">
    <property type="entry name" value="Immunoglobulins"/>
    <property type="match status" value="2"/>
</dbReference>
<dbReference type="KEGG" id="amex:103028022"/>
<dbReference type="AlphaFoldDB" id="W5K959"/>
<keyword evidence="2" id="KW-0677">Repeat</keyword>
<dbReference type="PANTHER" id="PTHR48485">
    <property type="entry name" value="INTERLEUKIN-12 SUBUNIT BETA-RELATED"/>
    <property type="match status" value="1"/>
</dbReference>
<evidence type="ECO:0000256" key="5">
    <source>
        <dbReference type="ARBA" id="ARBA00023319"/>
    </source>
</evidence>
<feature type="region of interest" description="Disordered" evidence="6">
    <location>
        <begin position="283"/>
        <end position="313"/>
    </location>
</feature>
<name>W5K959_ASTMX</name>